<accession>A0A6U9CCY3</accession>
<evidence type="ECO:0000313" key="2">
    <source>
        <dbReference type="EMBL" id="CAD9538539.1"/>
    </source>
</evidence>
<evidence type="ECO:0000256" key="1">
    <source>
        <dbReference type="SAM" id="MobiDB-lite"/>
    </source>
</evidence>
<sequence length="186" mass="21004">MNFTNVPVRNPHTNSSHFGPGSEHGKPFSHLGQVCEQARRPRGIADAPLSLQTTAHQQTALNDRHRERMLHVFGDPPTHRSCHATHNKDGGLMDSLSHHAKIGSKHMCDPRPDHAFAMHRSLSVPGAHPWESRRAQLRDPTPWHFNAAFTTSNDGIGKFYSSHMMADPILLSRTRYRWTDGKTRLM</sequence>
<gene>
    <name evidence="2" type="ORF">BRAN1462_LOCUS15005</name>
</gene>
<reference evidence="2" key="1">
    <citation type="submission" date="2021-01" db="EMBL/GenBank/DDBJ databases">
        <authorList>
            <person name="Corre E."/>
            <person name="Pelletier E."/>
            <person name="Niang G."/>
            <person name="Scheremetjew M."/>
            <person name="Finn R."/>
            <person name="Kale V."/>
            <person name="Holt S."/>
            <person name="Cochrane G."/>
            <person name="Meng A."/>
            <person name="Brown T."/>
            <person name="Cohen L."/>
        </authorList>
    </citation>
    <scope>NUCLEOTIDE SEQUENCE</scope>
    <source>
        <strain evidence="2">RCC3387</strain>
    </source>
</reference>
<organism evidence="2">
    <name type="scientific">Zooxanthella nutricula</name>
    <dbReference type="NCBI Taxonomy" id="1333877"/>
    <lineage>
        <taxon>Eukaryota</taxon>
        <taxon>Sar</taxon>
        <taxon>Alveolata</taxon>
        <taxon>Dinophyceae</taxon>
        <taxon>Peridiniales</taxon>
        <taxon>Peridiniales incertae sedis</taxon>
        <taxon>Zooxanthella</taxon>
    </lineage>
</organism>
<dbReference type="AlphaFoldDB" id="A0A6U9CCY3"/>
<proteinExistence type="predicted"/>
<feature type="region of interest" description="Disordered" evidence="1">
    <location>
        <begin position="1"/>
        <end position="29"/>
    </location>
</feature>
<feature type="compositionally biased region" description="Polar residues" evidence="1">
    <location>
        <begin position="1"/>
        <end position="17"/>
    </location>
</feature>
<protein>
    <submittedName>
        <fullName evidence="2">Uncharacterized protein</fullName>
    </submittedName>
</protein>
<dbReference type="EMBL" id="HBGW01023684">
    <property type="protein sequence ID" value="CAD9538539.1"/>
    <property type="molecule type" value="Transcribed_RNA"/>
</dbReference>
<name>A0A6U9CCY3_9DINO</name>